<accession>A0AAI8Q9Z4</accession>
<evidence type="ECO:0000313" key="5">
    <source>
        <dbReference type="Proteomes" id="UP000007886"/>
    </source>
</evidence>
<feature type="region of interest" description="Disordered" evidence="1">
    <location>
        <begin position="603"/>
        <end position="706"/>
    </location>
</feature>
<sequence length="706" mass="73807">MPDSMPLVRRWKVDMRAVKFAGAAVVAVIIVIALLLVVGIPSGFLTSTIASRVESATGYRLSIDGTTRISLWPTLNVTLNDLTLQDPKDRSGITRLTIDRVQADMSLSSVWSGRPEISELVVTHPMLYQPLLRERLPNAGGSSKKPLALDTEGVTIDRVKVNDGEVAFARVRDRVEGRISAINADATVGRDRKVNITGTARVGEHPTKFDIKATTPAPPIDRPTVPVEFAIDMPDVLKSQLTGHAEMRLNGDVVMINGVNGRLGDGAFNGWASVDIASKPLVKVDLDFQRLAIPLAKTPDGVSGQPWSNAPIDVSGLNYVDAQIRISANEAVIGDARFAPLALDAKLAGGVLKAGTANLGAYGGQVSGEVILDATTGAPSFAMHSDLVGVRALPLLQGLAEFDRIDGKLQAKLALRSAGTSQRALMANMQGTAFVNFQDGAIRGINVAQMIRSLTSGTLSGWQDNQNSSQEQSTDLSQLSASFRIDKGQAVTTDLNLIGPLVRVTGAGTIALDTKMMGFRVEPKLVMTTEGQGRASEPVGFGIPVMITGAWSQPRIYPDMAGMLDNPDAAYAKLREMGKGLFGPDGAGLGNILGSLGLGGATAAPGGSSAAPGNVNPQTQQPGQNNLLGGPLGEAIGNLIQQGLSSGTGASAGTATGTGRSRSLPATPTTPAPQASPAPPAQDDPAVAQQDSQPMNDVLRQLFNNR</sequence>
<dbReference type="PANTHER" id="PTHR30441">
    <property type="entry name" value="DUF748 DOMAIN-CONTAINING PROTEIN"/>
    <property type="match status" value="1"/>
</dbReference>
<evidence type="ECO:0000313" key="4">
    <source>
        <dbReference type="EMBL" id="BAL73704.1"/>
    </source>
</evidence>
<keyword evidence="2" id="KW-0472">Membrane</keyword>
<dbReference type="AlphaFoldDB" id="A0AAI8Q9Z4"/>
<protein>
    <recommendedName>
        <fullName evidence="3">AsmA domain-containing protein</fullName>
    </recommendedName>
</protein>
<dbReference type="InterPro" id="IPR052894">
    <property type="entry name" value="AsmA-related"/>
</dbReference>
<feature type="compositionally biased region" description="Low complexity" evidence="1">
    <location>
        <begin position="683"/>
        <end position="694"/>
    </location>
</feature>
<name>A0AAI8Q9Z4_9BRAD</name>
<keyword evidence="2" id="KW-1133">Transmembrane helix</keyword>
<feature type="compositionally biased region" description="Pro residues" evidence="1">
    <location>
        <begin position="668"/>
        <end position="682"/>
    </location>
</feature>
<keyword evidence="5" id="KW-1185">Reference proteome</keyword>
<proteinExistence type="predicted"/>
<evidence type="ECO:0000256" key="1">
    <source>
        <dbReference type="SAM" id="MobiDB-lite"/>
    </source>
</evidence>
<dbReference type="Proteomes" id="UP000007886">
    <property type="component" value="Chromosome"/>
</dbReference>
<keyword evidence="2" id="KW-0812">Transmembrane</keyword>
<feature type="compositionally biased region" description="Low complexity" evidence="1">
    <location>
        <begin position="603"/>
        <end position="629"/>
    </location>
</feature>
<dbReference type="PANTHER" id="PTHR30441:SF4">
    <property type="entry name" value="PROTEIN ASMA"/>
    <property type="match status" value="1"/>
</dbReference>
<dbReference type="InterPro" id="IPR007844">
    <property type="entry name" value="AsmA"/>
</dbReference>
<feature type="domain" description="AsmA" evidence="3">
    <location>
        <begin position="18"/>
        <end position="127"/>
    </location>
</feature>
<evidence type="ECO:0000256" key="2">
    <source>
        <dbReference type="SAM" id="Phobius"/>
    </source>
</evidence>
<dbReference type="KEGG" id="brs:S23_04820"/>
<feature type="transmembrane region" description="Helical" evidence="2">
    <location>
        <begin position="20"/>
        <end position="45"/>
    </location>
</feature>
<gene>
    <name evidence="4" type="ORF">S23_04820</name>
</gene>
<feature type="domain" description="AsmA" evidence="3">
    <location>
        <begin position="304"/>
        <end position="494"/>
    </location>
</feature>
<dbReference type="Pfam" id="PF05170">
    <property type="entry name" value="AsmA"/>
    <property type="match status" value="2"/>
</dbReference>
<dbReference type="GO" id="GO:0005886">
    <property type="term" value="C:plasma membrane"/>
    <property type="evidence" value="ECO:0007669"/>
    <property type="project" value="TreeGrafter"/>
</dbReference>
<evidence type="ECO:0000259" key="3">
    <source>
        <dbReference type="Pfam" id="PF05170"/>
    </source>
</evidence>
<dbReference type="EMBL" id="AP012279">
    <property type="protein sequence ID" value="BAL73704.1"/>
    <property type="molecule type" value="Genomic_DNA"/>
</dbReference>
<feature type="compositionally biased region" description="Low complexity" evidence="1">
    <location>
        <begin position="645"/>
        <end position="667"/>
    </location>
</feature>
<reference evidence="4 5" key="1">
    <citation type="journal article" date="2012" name="Microbes Environ.">
        <title>Complete genome sequence of Bradyrhizobium sp. S23321: insights into symbiosis evolution in soil oligotrophs.</title>
        <authorList>
            <person name="Okubo T."/>
            <person name="Tsukui T."/>
            <person name="Maita H."/>
            <person name="Okamoto S."/>
            <person name="Oshima K."/>
            <person name="Fujisawa T."/>
            <person name="Saito A."/>
            <person name="Futamata H."/>
            <person name="Hattori R."/>
            <person name="Shimomura Y."/>
            <person name="Haruta S."/>
            <person name="Morimoto S."/>
            <person name="Wang Y."/>
            <person name="Sakai Y."/>
            <person name="Hattori M."/>
            <person name="Aizawa S."/>
            <person name="Nagashima K.V.P."/>
            <person name="Masuda S."/>
            <person name="Hattori T."/>
            <person name="Yamashita A."/>
            <person name="Bao Z."/>
            <person name="Hayatsu M."/>
            <person name="Kajiya-Kanegae H."/>
            <person name="Yoshinaga I."/>
            <person name="Sakamoto K."/>
            <person name="Toyota K."/>
            <person name="Nakao M."/>
            <person name="Kohara M."/>
            <person name="Anda M."/>
            <person name="Niwa R."/>
            <person name="Jung-Hwan P."/>
            <person name="Sameshima-Saito R."/>
            <person name="Tokuda S."/>
            <person name="Yamamoto S."/>
            <person name="Yamamoto S."/>
            <person name="Yokoyama T."/>
            <person name="Akutsu T."/>
            <person name="Nakamura Y."/>
            <person name="Nakahira-Yanaka Y."/>
            <person name="Takada Hoshino Y."/>
            <person name="Hirakawa H."/>
            <person name="Mitsui H."/>
            <person name="Terasawa K."/>
            <person name="Itakura M."/>
            <person name="Sato S."/>
            <person name="Ikeda-Ohtsubo W."/>
            <person name="Sakakura N."/>
            <person name="Kaminuma E."/>
            <person name="Minamisawa K."/>
        </authorList>
    </citation>
    <scope>NUCLEOTIDE SEQUENCE [LARGE SCALE GENOMIC DNA]</scope>
    <source>
        <strain evidence="4 5">S23321</strain>
    </source>
</reference>
<dbReference type="GO" id="GO:0090313">
    <property type="term" value="P:regulation of protein targeting to membrane"/>
    <property type="evidence" value="ECO:0007669"/>
    <property type="project" value="TreeGrafter"/>
</dbReference>
<organism evidence="4 5">
    <name type="scientific">Bradyrhizobium cosmicum</name>
    <dbReference type="NCBI Taxonomy" id="1404864"/>
    <lineage>
        <taxon>Bacteria</taxon>
        <taxon>Pseudomonadati</taxon>
        <taxon>Pseudomonadota</taxon>
        <taxon>Alphaproteobacteria</taxon>
        <taxon>Hyphomicrobiales</taxon>
        <taxon>Nitrobacteraceae</taxon>
        <taxon>Bradyrhizobium</taxon>
    </lineage>
</organism>